<evidence type="ECO:0000256" key="10">
    <source>
        <dbReference type="ARBA" id="ARBA00048348"/>
    </source>
</evidence>
<accession>A0ABV2WH85</accession>
<keyword evidence="5" id="KW-0862">Zinc</keyword>
<organism evidence="14 15">
    <name type="scientific">Nocardia rhamnosiphila</name>
    <dbReference type="NCBI Taxonomy" id="426716"/>
    <lineage>
        <taxon>Bacteria</taxon>
        <taxon>Bacillati</taxon>
        <taxon>Actinomycetota</taxon>
        <taxon>Actinomycetes</taxon>
        <taxon>Mycobacteriales</taxon>
        <taxon>Nocardiaceae</taxon>
        <taxon>Nocardia</taxon>
    </lineage>
</organism>
<evidence type="ECO:0000256" key="7">
    <source>
        <dbReference type="ARBA" id="ARBA00023136"/>
    </source>
</evidence>
<dbReference type="InterPro" id="IPR001765">
    <property type="entry name" value="Carbonic_anhydrase"/>
</dbReference>
<dbReference type="PANTHER" id="PTHR11814">
    <property type="entry name" value="SULFATE TRANSPORTER"/>
    <property type="match status" value="1"/>
</dbReference>
<evidence type="ECO:0000256" key="9">
    <source>
        <dbReference type="ARBA" id="ARBA00024993"/>
    </source>
</evidence>
<comment type="similarity">
    <text evidence="2">Belongs to the beta-class carbonic anhydrase family.</text>
</comment>
<feature type="transmembrane region" description="Helical" evidence="12">
    <location>
        <begin position="389"/>
        <end position="421"/>
    </location>
</feature>
<feature type="transmembrane region" description="Helical" evidence="12">
    <location>
        <begin position="299"/>
        <end position="321"/>
    </location>
</feature>
<feature type="transmembrane region" description="Helical" evidence="12">
    <location>
        <begin position="341"/>
        <end position="369"/>
    </location>
</feature>
<evidence type="ECO:0000256" key="12">
    <source>
        <dbReference type="SAM" id="Phobius"/>
    </source>
</evidence>
<evidence type="ECO:0000256" key="8">
    <source>
        <dbReference type="ARBA" id="ARBA00023239"/>
    </source>
</evidence>
<evidence type="ECO:0000256" key="6">
    <source>
        <dbReference type="ARBA" id="ARBA00022989"/>
    </source>
</evidence>
<comment type="function">
    <text evidence="9">Catalyzes the reversible hydration of carbon dioxide to form bicarbonate.</text>
</comment>
<gene>
    <name evidence="14" type="ORF">ABZ510_00170</name>
</gene>
<evidence type="ECO:0000259" key="13">
    <source>
        <dbReference type="Pfam" id="PF00916"/>
    </source>
</evidence>
<dbReference type="SUPFAM" id="SSF53056">
    <property type="entry name" value="beta-carbonic anhydrase, cab"/>
    <property type="match status" value="1"/>
</dbReference>
<evidence type="ECO:0000256" key="1">
    <source>
        <dbReference type="ARBA" id="ARBA00004141"/>
    </source>
</evidence>
<dbReference type="EMBL" id="JBEYBF010000001">
    <property type="protein sequence ID" value="MEU1950246.1"/>
    <property type="molecule type" value="Genomic_DNA"/>
</dbReference>
<comment type="subcellular location">
    <subcellularLocation>
        <location evidence="1">Membrane</location>
        <topology evidence="1">Multi-pass membrane protein</topology>
    </subcellularLocation>
</comment>
<feature type="transmembrane region" description="Helical" evidence="12">
    <location>
        <begin position="213"/>
        <end position="233"/>
    </location>
</feature>
<dbReference type="Proteomes" id="UP001550628">
    <property type="component" value="Unassembled WGS sequence"/>
</dbReference>
<evidence type="ECO:0000313" key="15">
    <source>
        <dbReference type="Proteomes" id="UP001550628"/>
    </source>
</evidence>
<dbReference type="InterPro" id="IPR015892">
    <property type="entry name" value="Carbonic_anhydrase_CS"/>
</dbReference>
<dbReference type="EC" id="4.2.1.1" evidence="3"/>
<feature type="transmembrane region" description="Helical" evidence="12">
    <location>
        <begin position="68"/>
        <end position="88"/>
    </location>
</feature>
<keyword evidence="15" id="KW-1185">Reference proteome</keyword>
<proteinExistence type="inferred from homology"/>
<keyword evidence="7 12" id="KW-0472">Membrane</keyword>
<sequence>MATKIPNAHASPPGPGSSVATAGSGSRLRSLVPASILRHDVPASIVVFLVALPLSIGIAIASGAPVAAGLIAAVVGGVVGGVLGGSALQVSGPAAGLTVVVAESIHQFGWRVTCFIVAAAGVLQILFGLSRVARAALAVAPVVVHAMLAGIGITIALQQVHVLLGGESGSAAWENITGLAGRLASANGPAALLGVAVIVIMLGWNRLPARVKVVPGALVAIVVATGLSVVLSLDVKRVALDGSLFDAIMLPELPHGDWAAVVMMIFTVALITSVQSLLSAVAVDKMHTGPRTDLDREMIGLGSANVLTGLLGGLPVAGVIVRSSTNVAAGARSRASAILHGVWVLVFSVALVSLVEQIPLAALAGLLIVIGMQLVKLAHIRLAHRTGDLLVYIATLVTVIFLNLLEGVLIGLALAFALLVWRIVRVAVTAEQIGGTDRWLVRIDGSCTFLSLPKLSTTFAEVPPGVAVTVELTVDFLDHAAHDAITDWARQHESNGGTVDFVEIGTSRMANAHDAPPSRGMGRVALADVLGPWRLHRNGSSKGPGADGDPLASGIAAYHRSRAHLVRSHLDELRDGQDPESFFLTCSDSRIVPNVITHSGPGDLFTVRNVGNLVPEHDASVEAALVFALEKLSVRTVVVCGHSCCGAMGALYSGESAGPGIDRWLEYGRPSLERYRAGHVVGAAAESAGFGPVEQLSMVNIAVQLENLRRHPSVRRAIEERGLTVSGLFFDIASARLIEVGVDGIASIEDSDGLLAQLQCEPASMGTV</sequence>
<dbReference type="Gene3D" id="3.40.1050.10">
    <property type="entry name" value="Carbonic anhydrase"/>
    <property type="match status" value="1"/>
</dbReference>
<keyword evidence="4 12" id="KW-0812">Transmembrane</keyword>
<keyword evidence="8" id="KW-0456">Lyase</keyword>
<evidence type="ECO:0000256" key="11">
    <source>
        <dbReference type="SAM" id="MobiDB-lite"/>
    </source>
</evidence>
<dbReference type="InterPro" id="IPR001902">
    <property type="entry name" value="SLC26A/SulP_fam"/>
</dbReference>
<feature type="transmembrane region" description="Helical" evidence="12">
    <location>
        <begin position="108"/>
        <end position="129"/>
    </location>
</feature>
<feature type="domain" description="SLC26A/SulP transporter" evidence="13">
    <location>
        <begin position="37"/>
        <end position="395"/>
    </location>
</feature>
<evidence type="ECO:0000256" key="5">
    <source>
        <dbReference type="ARBA" id="ARBA00022833"/>
    </source>
</evidence>
<dbReference type="InterPro" id="IPR036874">
    <property type="entry name" value="Carbonic_anhydrase_sf"/>
</dbReference>
<name>A0ABV2WH85_9NOCA</name>
<feature type="transmembrane region" description="Helical" evidence="12">
    <location>
        <begin position="41"/>
        <end position="61"/>
    </location>
</feature>
<dbReference type="Pfam" id="PF00484">
    <property type="entry name" value="Pro_CA"/>
    <property type="match status" value="1"/>
</dbReference>
<dbReference type="RefSeq" id="WP_356954746.1">
    <property type="nucleotide sequence ID" value="NZ_JBEYBD010000002.1"/>
</dbReference>
<comment type="catalytic activity">
    <reaction evidence="10">
        <text>hydrogencarbonate + H(+) = CO2 + H2O</text>
        <dbReference type="Rhea" id="RHEA:10748"/>
        <dbReference type="ChEBI" id="CHEBI:15377"/>
        <dbReference type="ChEBI" id="CHEBI:15378"/>
        <dbReference type="ChEBI" id="CHEBI:16526"/>
        <dbReference type="ChEBI" id="CHEBI:17544"/>
        <dbReference type="EC" id="4.2.1.1"/>
    </reaction>
</comment>
<feature type="transmembrane region" description="Helical" evidence="12">
    <location>
        <begin position="179"/>
        <end position="201"/>
    </location>
</feature>
<keyword evidence="6 12" id="KW-1133">Transmembrane helix</keyword>
<evidence type="ECO:0000256" key="3">
    <source>
        <dbReference type="ARBA" id="ARBA00012925"/>
    </source>
</evidence>
<dbReference type="PROSITE" id="PS00704">
    <property type="entry name" value="PROK_CO2_ANHYDRASE_1"/>
    <property type="match status" value="1"/>
</dbReference>
<comment type="caution">
    <text evidence="14">The sequence shown here is derived from an EMBL/GenBank/DDBJ whole genome shotgun (WGS) entry which is preliminary data.</text>
</comment>
<evidence type="ECO:0000256" key="2">
    <source>
        <dbReference type="ARBA" id="ARBA00006217"/>
    </source>
</evidence>
<feature type="transmembrane region" description="Helical" evidence="12">
    <location>
        <begin position="258"/>
        <end position="278"/>
    </location>
</feature>
<dbReference type="SMART" id="SM00947">
    <property type="entry name" value="Pro_CA"/>
    <property type="match status" value="1"/>
</dbReference>
<dbReference type="Pfam" id="PF00916">
    <property type="entry name" value="Sulfate_transp"/>
    <property type="match status" value="1"/>
</dbReference>
<dbReference type="InterPro" id="IPR011547">
    <property type="entry name" value="SLC26A/SulP_dom"/>
</dbReference>
<reference evidence="14 15" key="1">
    <citation type="submission" date="2024-06" db="EMBL/GenBank/DDBJ databases">
        <title>The Natural Products Discovery Center: Release of the First 8490 Sequenced Strains for Exploring Actinobacteria Biosynthetic Diversity.</title>
        <authorList>
            <person name="Kalkreuter E."/>
            <person name="Kautsar S.A."/>
            <person name="Yang D."/>
            <person name="Bader C.D."/>
            <person name="Teijaro C.N."/>
            <person name="Fluegel L."/>
            <person name="Davis C.M."/>
            <person name="Simpson J.R."/>
            <person name="Lauterbach L."/>
            <person name="Steele A.D."/>
            <person name="Gui C."/>
            <person name="Meng S."/>
            <person name="Li G."/>
            <person name="Viehrig K."/>
            <person name="Ye F."/>
            <person name="Su P."/>
            <person name="Kiefer A.F."/>
            <person name="Nichols A."/>
            <person name="Cepeda A.J."/>
            <person name="Yan W."/>
            <person name="Fan B."/>
            <person name="Jiang Y."/>
            <person name="Adhikari A."/>
            <person name="Zheng C.-J."/>
            <person name="Schuster L."/>
            <person name="Cowan T.M."/>
            <person name="Smanski M.J."/>
            <person name="Chevrette M.G."/>
            <person name="De Carvalho L.P.S."/>
            <person name="Shen B."/>
        </authorList>
    </citation>
    <scope>NUCLEOTIDE SEQUENCE [LARGE SCALE GENOMIC DNA]</scope>
    <source>
        <strain evidence="14 15">NPDC019708</strain>
    </source>
</reference>
<feature type="transmembrane region" description="Helical" evidence="12">
    <location>
        <begin position="136"/>
        <end position="159"/>
    </location>
</feature>
<protein>
    <recommendedName>
        <fullName evidence="3">carbonic anhydrase</fullName>
        <ecNumber evidence="3">4.2.1.1</ecNumber>
    </recommendedName>
</protein>
<evidence type="ECO:0000256" key="4">
    <source>
        <dbReference type="ARBA" id="ARBA00022692"/>
    </source>
</evidence>
<feature type="region of interest" description="Disordered" evidence="11">
    <location>
        <begin position="1"/>
        <end position="22"/>
    </location>
</feature>
<evidence type="ECO:0000313" key="14">
    <source>
        <dbReference type="EMBL" id="MEU1950246.1"/>
    </source>
</evidence>